<evidence type="ECO:0000313" key="18">
    <source>
        <dbReference type="EMBL" id="KKL07195.1"/>
    </source>
</evidence>
<keyword evidence="12" id="KW-0460">Magnesium</keyword>
<evidence type="ECO:0000256" key="10">
    <source>
        <dbReference type="ARBA" id="ARBA00022741"/>
    </source>
</evidence>
<dbReference type="GO" id="GO:0009328">
    <property type="term" value="C:phenylalanine-tRNA ligase complex"/>
    <property type="evidence" value="ECO:0007669"/>
    <property type="project" value="TreeGrafter"/>
</dbReference>
<dbReference type="Gene3D" id="3.30.930.10">
    <property type="entry name" value="Bira Bifunctional Protein, Domain 2"/>
    <property type="match status" value="1"/>
</dbReference>
<evidence type="ECO:0000256" key="16">
    <source>
        <dbReference type="ARBA" id="ARBA00049255"/>
    </source>
</evidence>
<proteinExistence type="inferred from homology"/>
<dbReference type="FunFam" id="3.30.56.10:FF:000002">
    <property type="entry name" value="Phenylalanine--tRNA ligase beta subunit"/>
    <property type="match status" value="1"/>
</dbReference>
<evidence type="ECO:0000256" key="7">
    <source>
        <dbReference type="ARBA" id="ARBA00022490"/>
    </source>
</evidence>
<dbReference type="Pfam" id="PF17759">
    <property type="entry name" value="tRNA_synthFbeta"/>
    <property type="match status" value="1"/>
</dbReference>
<keyword evidence="10" id="KW-0547">Nucleotide-binding</keyword>
<evidence type="ECO:0000256" key="13">
    <source>
        <dbReference type="ARBA" id="ARBA00022917"/>
    </source>
</evidence>
<dbReference type="GO" id="GO:0003723">
    <property type="term" value="F:RNA binding"/>
    <property type="evidence" value="ECO:0007669"/>
    <property type="project" value="InterPro"/>
</dbReference>
<keyword evidence="7" id="KW-0963">Cytoplasm</keyword>
<dbReference type="GO" id="GO:0006432">
    <property type="term" value="P:phenylalanyl-tRNA aminoacylation"/>
    <property type="evidence" value="ECO:0007669"/>
    <property type="project" value="InterPro"/>
</dbReference>
<comment type="cofactor">
    <cofactor evidence="1">
        <name>Mg(2+)</name>
        <dbReference type="ChEBI" id="CHEBI:18420"/>
    </cofactor>
</comment>
<comment type="catalytic activity">
    <reaction evidence="16">
        <text>tRNA(Phe) + L-phenylalanine + ATP = L-phenylalanyl-tRNA(Phe) + AMP + diphosphate + H(+)</text>
        <dbReference type="Rhea" id="RHEA:19413"/>
        <dbReference type="Rhea" id="RHEA-COMP:9668"/>
        <dbReference type="Rhea" id="RHEA-COMP:9699"/>
        <dbReference type="ChEBI" id="CHEBI:15378"/>
        <dbReference type="ChEBI" id="CHEBI:30616"/>
        <dbReference type="ChEBI" id="CHEBI:33019"/>
        <dbReference type="ChEBI" id="CHEBI:58095"/>
        <dbReference type="ChEBI" id="CHEBI:78442"/>
        <dbReference type="ChEBI" id="CHEBI:78531"/>
        <dbReference type="ChEBI" id="CHEBI:456215"/>
        <dbReference type="EC" id="6.1.1.20"/>
    </reaction>
</comment>
<sequence>MLRSSPSSLPSLPIDVGKKDKFLENKISIRVKRAQKILGTKISENEMIDIFERLDFKILEKNEDAILVQVPSYRNDISHEIDLIEEIARIYGYNNITKVKPAYRSSNAPTSEEYLFEREIKSYLRSCSLQEIKTCDLISPKLSEIALLNLDKDSLVSVKHFKSIDQSILRATLLPSLLEVVKFNHDHKNFDILSYEISKVHFKNKDEYIERPTLSLIMSGKRNPHLWDKSNFDVNFYDLKGILENVLSAVLDKKYKLFCLDVVNKNNSNYFKVNISKIKQLESAFNKLPKIDIIIHLAADSRTNAPWKSILNKNIIVVIKTIENKIKYSL</sequence>
<comment type="subcellular location">
    <subcellularLocation>
        <location evidence="2">Cytoplasm</location>
    </subcellularLocation>
</comment>
<comment type="similarity">
    <text evidence="3">Belongs to the phenylalanyl-tRNA synthetase beta subunit family. Type 1 subfamily.</text>
</comment>
<accession>A0A0F9ACT2</accession>
<evidence type="ECO:0000256" key="4">
    <source>
        <dbReference type="ARBA" id="ARBA00011209"/>
    </source>
</evidence>
<evidence type="ECO:0000256" key="2">
    <source>
        <dbReference type="ARBA" id="ARBA00004496"/>
    </source>
</evidence>
<evidence type="ECO:0000256" key="5">
    <source>
        <dbReference type="ARBA" id="ARBA00012814"/>
    </source>
</evidence>
<dbReference type="InterPro" id="IPR005147">
    <property type="entry name" value="tRNA_synthase_B5-dom"/>
</dbReference>
<evidence type="ECO:0000256" key="9">
    <source>
        <dbReference type="ARBA" id="ARBA00022723"/>
    </source>
</evidence>
<protein>
    <recommendedName>
        <fullName evidence="6">Phenylalanine--tRNA ligase beta subunit</fullName>
        <ecNumber evidence="5">6.1.1.20</ecNumber>
    </recommendedName>
    <alternativeName>
        <fullName evidence="15">Phenylalanyl-tRNA synthetase beta subunit</fullName>
    </alternativeName>
</protein>
<organism evidence="18">
    <name type="scientific">marine sediment metagenome</name>
    <dbReference type="NCBI Taxonomy" id="412755"/>
    <lineage>
        <taxon>unclassified sequences</taxon>
        <taxon>metagenomes</taxon>
        <taxon>ecological metagenomes</taxon>
    </lineage>
</organism>
<keyword evidence="11" id="KW-0067">ATP-binding</keyword>
<comment type="subunit">
    <text evidence="4">Tetramer of two alpha and two beta subunits.</text>
</comment>
<evidence type="ECO:0000259" key="17">
    <source>
        <dbReference type="PROSITE" id="PS51483"/>
    </source>
</evidence>
<dbReference type="AlphaFoldDB" id="A0A0F9ACT2"/>
<dbReference type="Gene3D" id="3.30.56.10">
    <property type="match status" value="1"/>
</dbReference>
<evidence type="ECO:0000256" key="6">
    <source>
        <dbReference type="ARBA" id="ARBA00017032"/>
    </source>
</evidence>
<name>A0A0F9ACT2_9ZZZZ</name>
<gene>
    <name evidence="18" type="ORF">LCGC14_2588440</name>
</gene>
<dbReference type="InterPro" id="IPR041616">
    <property type="entry name" value="PheRS_beta_core"/>
</dbReference>
<dbReference type="InterPro" id="IPR045060">
    <property type="entry name" value="Phe-tRNA-ligase_IIc_bsu"/>
</dbReference>
<evidence type="ECO:0000256" key="1">
    <source>
        <dbReference type="ARBA" id="ARBA00001946"/>
    </source>
</evidence>
<keyword evidence="13" id="KW-0648">Protein biosynthesis</keyword>
<evidence type="ECO:0000256" key="14">
    <source>
        <dbReference type="ARBA" id="ARBA00023146"/>
    </source>
</evidence>
<evidence type="ECO:0000256" key="11">
    <source>
        <dbReference type="ARBA" id="ARBA00022840"/>
    </source>
</evidence>
<dbReference type="InterPro" id="IPR009061">
    <property type="entry name" value="DNA-bd_dom_put_sf"/>
</dbReference>
<dbReference type="InterPro" id="IPR036291">
    <property type="entry name" value="NAD(P)-bd_dom_sf"/>
</dbReference>
<dbReference type="PANTHER" id="PTHR10947:SF0">
    <property type="entry name" value="PHENYLALANINE--TRNA LIGASE BETA SUBUNIT"/>
    <property type="match status" value="1"/>
</dbReference>
<feature type="domain" description="B5" evidence="17">
    <location>
        <begin position="22"/>
        <end position="98"/>
    </location>
</feature>
<dbReference type="PANTHER" id="PTHR10947">
    <property type="entry name" value="PHENYLALANYL-TRNA SYNTHETASE BETA CHAIN AND LEUCINE-RICH REPEAT-CONTAINING PROTEIN 47"/>
    <property type="match status" value="1"/>
</dbReference>
<reference evidence="18" key="1">
    <citation type="journal article" date="2015" name="Nature">
        <title>Complex archaea that bridge the gap between prokaryotes and eukaryotes.</title>
        <authorList>
            <person name="Spang A."/>
            <person name="Saw J.H."/>
            <person name="Jorgensen S.L."/>
            <person name="Zaremba-Niedzwiedzka K."/>
            <person name="Martijn J."/>
            <person name="Lind A.E."/>
            <person name="van Eijk R."/>
            <person name="Schleper C."/>
            <person name="Guy L."/>
            <person name="Ettema T.J."/>
        </authorList>
    </citation>
    <scope>NUCLEOTIDE SEQUENCE</scope>
</reference>
<evidence type="ECO:0000256" key="15">
    <source>
        <dbReference type="ARBA" id="ARBA00033189"/>
    </source>
</evidence>
<dbReference type="SUPFAM" id="SSF55681">
    <property type="entry name" value="Class II aaRS and biotin synthetases"/>
    <property type="match status" value="1"/>
</dbReference>
<evidence type="ECO:0000256" key="3">
    <source>
        <dbReference type="ARBA" id="ARBA00008653"/>
    </source>
</evidence>
<keyword evidence="14" id="KW-0030">Aminoacyl-tRNA synthetase</keyword>
<dbReference type="Pfam" id="PF03484">
    <property type="entry name" value="B5"/>
    <property type="match status" value="1"/>
</dbReference>
<dbReference type="EC" id="6.1.1.20" evidence="5"/>
<dbReference type="SMART" id="SM00874">
    <property type="entry name" value="B5"/>
    <property type="match status" value="1"/>
</dbReference>
<dbReference type="GO" id="GO:0005524">
    <property type="term" value="F:ATP binding"/>
    <property type="evidence" value="ECO:0007669"/>
    <property type="project" value="UniProtKB-KW"/>
</dbReference>
<dbReference type="PROSITE" id="PS51483">
    <property type="entry name" value="B5"/>
    <property type="match status" value="1"/>
</dbReference>
<comment type="caution">
    <text evidence="18">The sequence shown here is derived from an EMBL/GenBank/DDBJ whole genome shotgun (WGS) entry which is preliminary data.</text>
</comment>
<dbReference type="InterPro" id="IPR045864">
    <property type="entry name" value="aa-tRNA-synth_II/BPL/LPL"/>
</dbReference>
<evidence type="ECO:0000256" key="8">
    <source>
        <dbReference type="ARBA" id="ARBA00022598"/>
    </source>
</evidence>
<dbReference type="SUPFAM" id="SSF51735">
    <property type="entry name" value="NAD(P)-binding Rossmann-fold domains"/>
    <property type="match status" value="1"/>
</dbReference>
<dbReference type="EMBL" id="LAZR01043387">
    <property type="protein sequence ID" value="KKL07195.1"/>
    <property type="molecule type" value="Genomic_DNA"/>
</dbReference>
<dbReference type="SUPFAM" id="SSF46955">
    <property type="entry name" value="Putative DNA-binding domain"/>
    <property type="match status" value="1"/>
</dbReference>
<dbReference type="GO" id="GO:0000287">
    <property type="term" value="F:magnesium ion binding"/>
    <property type="evidence" value="ECO:0007669"/>
    <property type="project" value="InterPro"/>
</dbReference>
<keyword evidence="8" id="KW-0436">Ligase</keyword>
<dbReference type="GO" id="GO:0004826">
    <property type="term" value="F:phenylalanine-tRNA ligase activity"/>
    <property type="evidence" value="ECO:0007669"/>
    <property type="project" value="UniProtKB-EC"/>
</dbReference>
<keyword evidence="9" id="KW-0479">Metal-binding</keyword>
<evidence type="ECO:0000256" key="12">
    <source>
        <dbReference type="ARBA" id="ARBA00022842"/>
    </source>
</evidence>